<dbReference type="PANTHER" id="PTHR47936">
    <property type="entry name" value="PPR_LONG DOMAIN-CONTAINING PROTEIN"/>
    <property type="match status" value="1"/>
</dbReference>
<dbReference type="Pfam" id="PF23276">
    <property type="entry name" value="TPR_24"/>
    <property type="match status" value="1"/>
</dbReference>
<dbReference type="OrthoDB" id="185373at2759"/>
<dbReference type="RefSeq" id="XP_010264776.1">
    <property type="nucleotide sequence ID" value="XM_010266474.1"/>
</dbReference>
<protein>
    <submittedName>
        <fullName evidence="5">Pentatricopeptide repeat-containing protein At3g56030</fullName>
    </submittedName>
</protein>
<dbReference type="Pfam" id="PF01535">
    <property type="entry name" value="PPR"/>
    <property type="match status" value="1"/>
</dbReference>
<dbReference type="OMA" id="GANACTF"/>
<dbReference type="GeneID" id="104602695"/>
<dbReference type="PANTHER" id="PTHR47936:SF3">
    <property type="entry name" value="PENTACOTRIPEPTIDE-REPEAT REGION OF PRORP DOMAIN-CONTAINING PROTEIN"/>
    <property type="match status" value="1"/>
</dbReference>
<dbReference type="Pfam" id="PF12854">
    <property type="entry name" value="PPR_1"/>
    <property type="match status" value="1"/>
</dbReference>
<keyword evidence="4" id="KW-1185">Reference proteome</keyword>
<feature type="domain" description="Pentatricopeptide repeat-containing protein-mitochondrial" evidence="3">
    <location>
        <begin position="112"/>
        <end position="209"/>
    </location>
</feature>
<dbReference type="AlphaFoldDB" id="A0A1U8AD12"/>
<comment type="similarity">
    <text evidence="1">Belongs to the PPR family. P subfamily.</text>
</comment>
<name>A0A1U8AD12_NELNU</name>
<dbReference type="STRING" id="4432.A0A1U8AD12"/>
<evidence type="ECO:0000313" key="5">
    <source>
        <dbReference type="RefSeq" id="XP_010264776.1"/>
    </source>
</evidence>
<dbReference type="NCBIfam" id="TIGR00756">
    <property type="entry name" value="PPR"/>
    <property type="match status" value="3"/>
</dbReference>
<dbReference type="Proteomes" id="UP000189703">
    <property type="component" value="Unplaced"/>
</dbReference>
<dbReference type="InterPro" id="IPR002885">
    <property type="entry name" value="PPR_rpt"/>
</dbReference>
<keyword evidence="2" id="KW-0677">Repeat</keyword>
<gene>
    <name evidence="5" type="primary">LOC104602695</name>
</gene>
<organism evidence="4 5">
    <name type="scientific">Nelumbo nucifera</name>
    <name type="common">Sacred lotus</name>
    <dbReference type="NCBI Taxonomy" id="4432"/>
    <lineage>
        <taxon>Eukaryota</taxon>
        <taxon>Viridiplantae</taxon>
        <taxon>Streptophyta</taxon>
        <taxon>Embryophyta</taxon>
        <taxon>Tracheophyta</taxon>
        <taxon>Spermatophyta</taxon>
        <taxon>Magnoliopsida</taxon>
        <taxon>Proteales</taxon>
        <taxon>Nelumbonaceae</taxon>
        <taxon>Nelumbo</taxon>
    </lineage>
</organism>
<dbReference type="KEGG" id="nnu:104602695"/>
<evidence type="ECO:0000256" key="2">
    <source>
        <dbReference type="ARBA" id="ARBA00022737"/>
    </source>
</evidence>
<accession>A0A1U8AD12</accession>
<reference evidence="5" key="1">
    <citation type="submission" date="2025-08" db="UniProtKB">
        <authorList>
            <consortium name="RefSeq"/>
        </authorList>
    </citation>
    <scope>IDENTIFICATION</scope>
</reference>
<evidence type="ECO:0000313" key="4">
    <source>
        <dbReference type="Proteomes" id="UP000189703"/>
    </source>
</evidence>
<evidence type="ECO:0000256" key="1">
    <source>
        <dbReference type="ARBA" id="ARBA00007626"/>
    </source>
</evidence>
<sequence>MFILRKNPKEILRTPNASFFYITSRCLCSTTDTDEKAKLEFTDPDKPTSAHYDQLVNIAGHSRDFTTLHYLLNKRTKDGCFNTTNTFKFITGAEDDLSDLIQTLSRLDKGFARKSAFDALIARFCKLDQTERSLRLIDTMIRGEHGINACTFHPILNALTRKKSMEEARCVLALMKDNGITPDVTSYNYILTAYCVAGDLEAAAGVLREILEEGLEVDPRTYDAMVLGACKAGRVEGALALLRRMVDDGVPALYSTHAHVINWLMKLGCFGQAVELVLSYGGIDKGLDTENFGFLGRCLMRARRFKEAKLVLGEMDKRGLVMGQKLRTDYAELLQKPIKVTK</sequence>
<proteinExistence type="inferred from homology"/>
<dbReference type="Gene3D" id="1.25.40.10">
    <property type="entry name" value="Tetratricopeptide repeat domain"/>
    <property type="match status" value="1"/>
</dbReference>
<dbReference type="FunCoup" id="A0A1U8AD12">
    <property type="interactions" value="83"/>
</dbReference>
<dbReference type="InterPro" id="IPR057027">
    <property type="entry name" value="TPR_mt"/>
</dbReference>
<dbReference type="PROSITE" id="PS51375">
    <property type="entry name" value="PPR"/>
    <property type="match status" value="3"/>
</dbReference>
<evidence type="ECO:0000259" key="3">
    <source>
        <dbReference type="Pfam" id="PF23276"/>
    </source>
</evidence>
<dbReference type="InterPro" id="IPR011990">
    <property type="entry name" value="TPR-like_helical_dom_sf"/>
</dbReference>
<dbReference type="eggNOG" id="KOG4197">
    <property type="taxonomic scope" value="Eukaryota"/>
</dbReference>